<dbReference type="Pfam" id="PF07581">
    <property type="entry name" value="Glug"/>
    <property type="match status" value="2"/>
</dbReference>
<dbReference type="NCBIfam" id="TIGR04183">
    <property type="entry name" value="Por_Secre_tail"/>
    <property type="match status" value="1"/>
</dbReference>
<sequence length="552" mass="56892">MNKIFLLFLSLTGSFFYSQNYSGGAGTVGNPYRMATLEDLRYLSEHSSDWGDKYFLQTSDINATTSSTWNNTQGFNPIGNTSSSFSGTYDGGGYNITGLVVNRSAIMYGGMFGIVSTFGTLKNINLVGGSFYADMYVGSLAGETSGTVTNCSSSASVKAQKDAGGLIGVIKRGITNSHATGTVTSGYTSSAGGLAASAGGGMVSNCYATGQVNGGIAGGLIGGASSEIMSSYATGAVMGGSTVGGLVGITSKLVSNSYATGNVSGGTVGGLIGWTTSSVTKSHATGNVNASTFGSNSAGGLIAIIGHGTAASSFSSISLSFSTGTITGGSSVGGLVGFGIDRQKISIINCYSRSNTPQGSAGLVGYFEESGAFISTSYAAGQLGGNNPGGLIGYGLNVTFSKAYWDRQTTGTLIADASGWNTTDGGRTTLEMKNQNTFVNWDFSNIWSIDPLINDGYPYLKENSGHLATKESAKKDDFQIKIYPTIVKDIVYISSDFTVLKYSVLDLQGRLLKQGTSGSKDFSIDLTSLAQGAYLINLTHEKGATSKKIIKK</sequence>
<evidence type="ECO:0000259" key="2">
    <source>
        <dbReference type="Pfam" id="PF07581"/>
    </source>
</evidence>
<protein>
    <submittedName>
        <fullName evidence="4">T9SS type A sorting domain-containing protein</fullName>
    </submittedName>
</protein>
<accession>A0ABT2J0B9</accession>
<dbReference type="InterPro" id="IPR026444">
    <property type="entry name" value="Secre_tail"/>
</dbReference>
<proteinExistence type="predicted"/>
<keyword evidence="1" id="KW-0732">Signal</keyword>
<comment type="caution">
    <text evidence="4">The sequence shown here is derived from an EMBL/GenBank/DDBJ whole genome shotgun (WGS) entry which is preliminary data.</text>
</comment>
<feature type="domain" description="GLUG" evidence="2">
    <location>
        <begin position="188"/>
        <end position="213"/>
    </location>
</feature>
<dbReference type="Pfam" id="PF18962">
    <property type="entry name" value="Por_Secre_tail"/>
    <property type="match status" value="1"/>
</dbReference>
<dbReference type="InterPro" id="IPR011493">
    <property type="entry name" value="GLUG"/>
</dbReference>
<gene>
    <name evidence="4" type="ORF">N0B48_21920</name>
</gene>
<dbReference type="Proteomes" id="UP001525566">
    <property type="component" value="Unassembled WGS sequence"/>
</dbReference>
<dbReference type="RefSeq" id="WP_259841556.1">
    <property type="nucleotide sequence ID" value="NZ_JAOAMU010000008.1"/>
</dbReference>
<feature type="domain" description="Secretion system C-terminal sorting" evidence="3">
    <location>
        <begin position="482"/>
        <end position="550"/>
    </location>
</feature>
<feature type="domain" description="GLUG" evidence="2">
    <location>
        <begin position="265"/>
        <end position="289"/>
    </location>
</feature>
<keyword evidence="5" id="KW-1185">Reference proteome</keyword>
<name>A0ABT2J0B9_9FLAO</name>
<dbReference type="EMBL" id="JAOAMU010000008">
    <property type="protein sequence ID" value="MCT2564563.1"/>
    <property type="molecule type" value="Genomic_DNA"/>
</dbReference>
<organism evidence="4 5">
    <name type="scientific">Chryseobacterium herbae</name>
    <dbReference type="NCBI Taxonomy" id="2976476"/>
    <lineage>
        <taxon>Bacteria</taxon>
        <taxon>Pseudomonadati</taxon>
        <taxon>Bacteroidota</taxon>
        <taxon>Flavobacteriia</taxon>
        <taxon>Flavobacteriales</taxon>
        <taxon>Weeksellaceae</taxon>
        <taxon>Chryseobacterium group</taxon>
        <taxon>Chryseobacterium</taxon>
    </lineage>
</organism>
<evidence type="ECO:0000259" key="3">
    <source>
        <dbReference type="Pfam" id="PF18962"/>
    </source>
</evidence>
<evidence type="ECO:0000313" key="5">
    <source>
        <dbReference type="Proteomes" id="UP001525566"/>
    </source>
</evidence>
<evidence type="ECO:0000256" key="1">
    <source>
        <dbReference type="ARBA" id="ARBA00022729"/>
    </source>
</evidence>
<reference evidence="4 5" key="1">
    <citation type="submission" date="2022-09" db="EMBL/GenBank/DDBJ databases">
        <title>Chryseobacterium oleae sp.nov., isolated from the inter-root soil of Pyrola calliantha H. Andr. in Tibet.</title>
        <authorList>
            <person name="Li Z."/>
        </authorList>
    </citation>
    <scope>NUCLEOTIDE SEQUENCE [LARGE SCALE GENOMIC DNA]</scope>
    <source>
        <strain evidence="5">pc1-10</strain>
    </source>
</reference>
<dbReference type="Gene3D" id="2.160.20.110">
    <property type="match status" value="2"/>
</dbReference>
<evidence type="ECO:0000313" key="4">
    <source>
        <dbReference type="EMBL" id="MCT2564563.1"/>
    </source>
</evidence>